<dbReference type="EMBL" id="WUMV01000001">
    <property type="protein sequence ID" value="MXN63339.1"/>
    <property type="molecule type" value="Genomic_DNA"/>
</dbReference>
<dbReference type="InterPro" id="IPR012825">
    <property type="entry name" value="BluB"/>
</dbReference>
<protein>
    <submittedName>
        <fullName evidence="2">5,6-dimethylbenzimidazole synthase</fullName>
        <ecNumber evidence="2">1.13.11.79</ecNumber>
    </submittedName>
</protein>
<dbReference type="GO" id="GO:0102919">
    <property type="term" value="F:5,6-dimethylbenzimidazole synthase activity"/>
    <property type="evidence" value="ECO:0007669"/>
    <property type="project" value="UniProtKB-EC"/>
</dbReference>
<name>A0A7X3LQP7_9HYPH</name>
<dbReference type="AlphaFoldDB" id="A0A7X3LQP7"/>
<proteinExistence type="predicted"/>
<reference evidence="2 3" key="1">
    <citation type="submission" date="2019-12" db="EMBL/GenBank/DDBJ databases">
        <authorList>
            <person name="Li M."/>
        </authorList>
    </citation>
    <scope>NUCLEOTIDE SEQUENCE [LARGE SCALE GENOMIC DNA]</scope>
    <source>
        <strain evidence="2 3">GBMRC 2046</strain>
    </source>
</reference>
<dbReference type="InterPro" id="IPR000415">
    <property type="entry name" value="Nitroreductase-like"/>
</dbReference>
<evidence type="ECO:0000259" key="1">
    <source>
        <dbReference type="Pfam" id="PF00881"/>
    </source>
</evidence>
<dbReference type="InterPro" id="IPR050627">
    <property type="entry name" value="Nitroreductase/BluB"/>
</dbReference>
<keyword evidence="3" id="KW-1185">Reference proteome</keyword>
<dbReference type="EC" id="1.13.11.79" evidence="2"/>
<dbReference type="InterPro" id="IPR029479">
    <property type="entry name" value="Nitroreductase"/>
</dbReference>
<dbReference type="PANTHER" id="PTHR23026">
    <property type="entry name" value="NADPH NITROREDUCTASE"/>
    <property type="match status" value="1"/>
</dbReference>
<evidence type="ECO:0000313" key="3">
    <source>
        <dbReference type="Proteomes" id="UP000433101"/>
    </source>
</evidence>
<feature type="domain" description="Nitroreductase" evidence="1">
    <location>
        <begin position="23"/>
        <end position="188"/>
    </location>
</feature>
<dbReference type="PANTHER" id="PTHR23026:SF123">
    <property type="entry name" value="NAD(P)H NITROREDUCTASE RV3131-RELATED"/>
    <property type="match status" value="1"/>
</dbReference>
<sequence length="217" mass="24021">MAPDEGQGHRFDEGFRDEFGTLLAWRRDVRRFRTDPVAPDLVEELLAKAHTAPSVGNSQPWRFVLVESAGARAKVRESFLRANADALADLSGERAATYARLKLSGLEAAPVHIAVFCDEATEQGGGLGRRTMPQTLAFSVVCAIHTLWLAARAEGLGLGWVSILEPEVVTKSLNVPSEWRLIAYLCLGLPEEEHLDPELERAGWQDRRGLGERIVRR</sequence>
<keyword evidence="2" id="KW-0560">Oxidoreductase</keyword>
<dbReference type="SUPFAM" id="SSF55469">
    <property type="entry name" value="FMN-dependent nitroreductase-like"/>
    <property type="match status" value="1"/>
</dbReference>
<dbReference type="NCBIfam" id="TIGR02476">
    <property type="entry name" value="BluB"/>
    <property type="match status" value="1"/>
</dbReference>
<comment type="caution">
    <text evidence="2">The sequence shown here is derived from an EMBL/GenBank/DDBJ whole genome shotgun (WGS) entry which is preliminary data.</text>
</comment>
<evidence type="ECO:0000313" key="2">
    <source>
        <dbReference type="EMBL" id="MXN63339.1"/>
    </source>
</evidence>
<accession>A0A7X3LQP7</accession>
<dbReference type="RefSeq" id="WP_160773601.1">
    <property type="nucleotide sequence ID" value="NZ_WUMV01000001.1"/>
</dbReference>
<dbReference type="Proteomes" id="UP000433101">
    <property type="component" value="Unassembled WGS sequence"/>
</dbReference>
<gene>
    <name evidence="2" type="primary">bluB</name>
    <name evidence="2" type="ORF">GR183_00350</name>
</gene>
<dbReference type="Pfam" id="PF00881">
    <property type="entry name" value="Nitroreductase"/>
    <property type="match status" value="1"/>
</dbReference>
<organism evidence="2 3">
    <name type="scientific">Stappia sediminis</name>
    <dbReference type="NCBI Taxonomy" id="2692190"/>
    <lineage>
        <taxon>Bacteria</taxon>
        <taxon>Pseudomonadati</taxon>
        <taxon>Pseudomonadota</taxon>
        <taxon>Alphaproteobacteria</taxon>
        <taxon>Hyphomicrobiales</taxon>
        <taxon>Stappiaceae</taxon>
        <taxon>Stappia</taxon>
    </lineage>
</organism>
<dbReference type="Gene3D" id="3.40.109.10">
    <property type="entry name" value="NADH Oxidase"/>
    <property type="match status" value="1"/>
</dbReference>